<evidence type="ECO:0000313" key="2">
    <source>
        <dbReference type="EMBL" id="KAJ8037103.1"/>
    </source>
</evidence>
<proteinExistence type="predicted"/>
<dbReference type="Proteomes" id="UP001152320">
    <property type="component" value="Chromosome 8"/>
</dbReference>
<evidence type="ECO:0000313" key="3">
    <source>
        <dbReference type="Proteomes" id="UP001152320"/>
    </source>
</evidence>
<sequence length="515" mass="59098">MGEGKKVPAWQVIVAIIFALALTAGIATWIAIGTRVDEETVDNSPKANDPFLEEYVKIPDEEYGYKLLPEYTHRDRKESFTAFVLNMTSHQWLSPDKVTRTLWWHFMTIVIPDNIVYPDVGCLYITGGSNNNDPVDPARDAELVLVRTVATRVGIVCAIQRQNPNGRFKFFEDPENKYRSGDDLIAFTMKYFMERHRDDPEALLLVPMTKSATRGLDTITKFADKRINRFFVTGASKRGWASWLTAAVDDRVIGVAPLVLDILNMVPNFAHHYRSMNGWAWALKDYWYHNITLYLNEPMAYLATDIIDPFSYRELLTLPKYIVTASMDEFFLPDDAHYFYDQMLGPTYLRVHQNTDHALVGRYNEIADELSGFVLMVLEGWEFPTLTWTRTEGAGQGMITVTSDRTPVNVTAWSADTHTSTRRDFRILVARTPNTTDVQLQPTRYRNIGVGNPEENTYQAIVDIPKTGWRCFFIEQMMFEAPKNQHIVFTTEVNIVPDTFPSEDCVDWECKGTLW</sequence>
<dbReference type="OrthoDB" id="2020799at2759"/>
<accession>A0A9Q1C2L6</accession>
<dbReference type="Gene3D" id="3.40.50.1820">
    <property type="entry name" value="alpha/beta hydrolase"/>
    <property type="match status" value="1"/>
</dbReference>
<keyword evidence="1" id="KW-0472">Membrane</keyword>
<dbReference type="PANTHER" id="PTHR31497:SF0">
    <property type="entry name" value="AUTOCRINE PROLIFERATION REPRESSOR PROTEIN A"/>
    <property type="match status" value="1"/>
</dbReference>
<dbReference type="EMBL" id="JAIZAY010000008">
    <property type="protein sequence ID" value="KAJ8037103.1"/>
    <property type="molecule type" value="Genomic_DNA"/>
</dbReference>
<name>A0A9Q1C2L6_HOLLE</name>
<dbReference type="SUPFAM" id="SSF53474">
    <property type="entry name" value="alpha/beta-Hydrolases"/>
    <property type="match status" value="1"/>
</dbReference>
<evidence type="ECO:0000256" key="1">
    <source>
        <dbReference type="SAM" id="Phobius"/>
    </source>
</evidence>
<keyword evidence="3" id="KW-1185">Reference proteome</keyword>
<gene>
    <name evidence="2" type="ORF">HOLleu_17842</name>
</gene>
<reference evidence="2" key="1">
    <citation type="submission" date="2021-10" db="EMBL/GenBank/DDBJ databases">
        <title>Tropical sea cucumber genome reveals ecological adaptation and Cuvierian tubules defense mechanism.</title>
        <authorList>
            <person name="Chen T."/>
        </authorList>
    </citation>
    <scope>NUCLEOTIDE SEQUENCE</scope>
    <source>
        <strain evidence="2">Nanhai2018</strain>
        <tissue evidence="2">Muscle</tissue>
    </source>
</reference>
<dbReference type="Pfam" id="PF10142">
    <property type="entry name" value="PhoPQ_related"/>
    <property type="match status" value="1"/>
</dbReference>
<organism evidence="2 3">
    <name type="scientific">Holothuria leucospilota</name>
    <name type="common">Black long sea cucumber</name>
    <name type="synonym">Mertensiothuria leucospilota</name>
    <dbReference type="NCBI Taxonomy" id="206669"/>
    <lineage>
        <taxon>Eukaryota</taxon>
        <taxon>Metazoa</taxon>
        <taxon>Echinodermata</taxon>
        <taxon>Eleutherozoa</taxon>
        <taxon>Echinozoa</taxon>
        <taxon>Holothuroidea</taxon>
        <taxon>Aspidochirotacea</taxon>
        <taxon>Aspidochirotida</taxon>
        <taxon>Holothuriidae</taxon>
        <taxon>Holothuria</taxon>
    </lineage>
</organism>
<comment type="caution">
    <text evidence="2">The sequence shown here is derived from an EMBL/GenBank/DDBJ whole genome shotgun (WGS) entry which is preliminary data.</text>
</comment>
<dbReference type="InterPro" id="IPR009199">
    <property type="entry name" value="PhoPQ-act_pathogen-rel_PqaA"/>
</dbReference>
<dbReference type="PANTHER" id="PTHR31497">
    <property type="entry name" value="AUTOCRINE PROLIFERATION REPRESSOR PROTEIN A"/>
    <property type="match status" value="1"/>
</dbReference>
<dbReference type="InterPro" id="IPR029058">
    <property type="entry name" value="AB_hydrolase_fold"/>
</dbReference>
<dbReference type="AlphaFoldDB" id="A0A9Q1C2L6"/>
<keyword evidence="1" id="KW-0812">Transmembrane</keyword>
<feature type="transmembrane region" description="Helical" evidence="1">
    <location>
        <begin position="12"/>
        <end position="32"/>
    </location>
</feature>
<protein>
    <submittedName>
        <fullName evidence="2">Autocrine proliferation repressor protein A</fullName>
    </submittedName>
</protein>
<keyword evidence="1" id="KW-1133">Transmembrane helix</keyword>